<dbReference type="SUPFAM" id="SSF57903">
    <property type="entry name" value="FYVE/PHD zinc finger"/>
    <property type="match status" value="1"/>
</dbReference>
<protein>
    <submittedName>
        <fullName evidence="2">Uncharacterized protein</fullName>
    </submittedName>
</protein>
<evidence type="ECO:0000313" key="3">
    <source>
        <dbReference type="Proteomes" id="UP000005237"/>
    </source>
</evidence>
<reference evidence="2" key="2">
    <citation type="submission" date="2022-06" db="UniProtKB">
        <authorList>
            <consortium name="EnsemblMetazoa"/>
        </authorList>
    </citation>
    <scope>IDENTIFICATION</scope>
    <source>
        <strain evidence="2">DF5081</strain>
    </source>
</reference>
<evidence type="ECO:0000256" key="1">
    <source>
        <dbReference type="SAM" id="MobiDB-lite"/>
    </source>
</evidence>
<dbReference type="AlphaFoldDB" id="A0A8R1I8M3"/>
<evidence type="ECO:0000313" key="2">
    <source>
        <dbReference type="EnsemblMetazoa" id="CJA30711.1"/>
    </source>
</evidence>
<proteinExistence type="predicted"/>
<sequence>MPMMNLYPGPPRNRISYPCTECTKNVGKNSVQCTICLDWTHLRCTTIVDINHYARNFRNHTCSKCPAGAPWTITQQAKKNAAPPLTVIPTARPIPGAKRRLRPAPPPSTQHTTKNSVKPAKTRILS</sequence>
<dbReference type="EnsemblMetazoa" id="CJA30711.1">
    <property type="protein sequence ID" value="CJA30711.1"/>
    <property type="gene ID" value="WBGene00206558"/>
</dbReference>
<accession>A0A8R1I8M3</accession>
<name>A0A8R1I8M3_CAEJA</name>
<dbReference type="Proteomes" id="UP000005237">
    <property type="component" value="Unassembled WGS sequence"/>
</dbReference>
<feature type="region of interest" description="Disordered" evidence="1">
    <location>
        <begin position="78"/>
        <end position="126"/>
    </location>
</feature>
<reference evidence="3" key="1">
    <citation type="submission" date="2010-08" db="EMBL/GenBank/DDBJ databases">
        <authorList>
            <consortium name="Caenorhabditis japonica Sequencing Consortium"/>
            <person name="Wilson R.K."/>
        </authorList>
    </citation>
    <scope>NUCLEOTIDE SEQUENCE [LARGE SCALE GENOMIC DNA]</scope>
    <source>
        <strain evidence="3">DF5081</strain>
    </source>
</reference>
<organism evidence="2 3">
    <name type="scientific">Caenorhabditis japonica</name>
    <dbReference type="NCBI Taxonomy" id="281687"/>
    <lineage>
        <taxon>Eukaryota</taxon>
        <taxon>Metazoa</taxon>
        <taxon>Ecdysozoa</taxon>
        <taxon>Nematoda</taxon>
        <taxon>Chromadorea</taxon>
        <taxon>Rhabditida</taxon>
        <taxon>Rhabditina</taxon>
        <taxon>Rhabditomorpha</taxon>
        <taxon>Rhabditoidea</taxon>
        <taxon>Rhabditidae</taxon>
        <taxon>Peloderinae</taxon>
        <taxon>Caenorhabditis</taxon>
    </lineage>
</organism>
<keyword evidence="3" id="KW-1185">Reference proteome</keyword>
<dbReference type="InterPro" id="IPR011011">
    <property type="entry name" value="Znf_FYVE_PHD"/>
</dbReference>